<evidence type="ECO:0000256" key="16">
    <source>
        <dbReference type="ARBA" id="ARBA00044309"/>
    </source>
</evidence>
<feature type="compositionally biased region" description="Polar residues" evidence="20">
    <location>
        <begin position="344"/>
        <end position="353"/>
    </location>
</feature>
<dbReference type="InterPro" id="IPR051281">
    <property type="entry name" value="Dual-spec_lipid-protein_phosph"/>
</dbReference>
<evidence type="ECO:0000256" key="9">
    <source>
        <dbReference type="ARBA" id="ARBA00023098"/>
    </source>
</evidence>
<dbReference type="GO" id="GO:0043491">
    <property type="term" value="P:phosphatidylinositol 3-kinase/protein kinase B signal transduction"/>
    <property type="evidence" value="ECO:0007669"/>
    <property type="project" value="TreeGrafter"/>
</dbReference>
<dbReference type="PANTHER" id="PTHR12305">
    <property type="entry name" value="PHOSPHATASE WITH HOMOLOGY TO TENSIN"/>
    <property type="match status" value="1"/>
</dbReference>
<dbReference type="EC" id="3.1.3.67" evidence="3"/>
<dbReference type="Proteomes" id="UP000594260">
    <property type="component" value="Unplaced"/>
</dbReference>
<evidence type="ECO:0000256" key="5">
    <source>
        <dbReference type="ARBA" id="ARBA00013081"/>
    </source>
</evidence>
<feature type="compositionally biased region" description="Acidic residues" evidence="20">
    <location>
        <begin position="447"/>
        <end position="465"/>
    </location>
</feature>
<dbReference type="GO" id="GO:0004722">
    <property type="term" value="F:protein serine/threonine phosphatase activity"/>
    <property type="evidence" value="ECO:0007669"/>
    <property type="project" value="UniProtKB-EC"/>
</dbReference>
<dbReference type="GO" id="GO:0004725">
    <property type="term" value="F:protein tyrosine phosphatase activity"/>
    <property type="evidence" value="ECO:0007669"/>
    <property type="project" value="UniProtKB-EC"/>
</dbReference>
<feature type="domain" description="Tyrosine specific protein phosphatases" evidence="21">
    <location>
        <begin position="106"/>
        <end position="163"/>
    </location>
</feature>
<dbReference type="KEGG" id="vde:111245665"/>
<evidence type="ECO:0000256" key="11">
    <source>
        <dbReference type="ARBA" id="ARBA00034268"/>
    </source>
</evidence>
<dbReference type="OrthoDB" id="16692at2759"/>
<dbReference type="InParanoid" id="A0A7M7JCI0"/>
<reference evidence="24" key="1">
    <citation type="submission" date="2021-01" db="UniProtKB">
        <authorList>
            <consortium name="EnsemblMetazoa"/>
        </authorList>
    </citation>
    <scope>IDENTIFICATION</scope>
</reference>
<dbReference type="GO" id="GO:0005886">
    <property type="term" value="C:plasma membrane"/>
    <property type="evidence" value="ECO:0007669"/>
    <property type="project" value="TreeGrafter"/>
</dbReference>
<evidence type="ECO:0000256" key="18">
    <source>
        <dbReference type="ARBA" id="ARBA00048832"/>
    </source>
</evidence>
<keyword evidence="8" id="KW-0904">Protein phosphatase</keyword>
<dbReference type="GO" id="GO:0050793">
    <property type="term" value="P:regulation of developmental process"/>
    <property type="evidence" value="ECO:0007669"/>
    <property type="project" value="UniProtKB-ARBA"/>
</dbReference>
<comment type="subcellular location">
    <subcellularLocation>
        <location evidence="1">Cytoplasm</location>
    </subcellularLocation>
</comment>
<name>A0A7M7JCI0_VARDE</name>
<evidence type="ECO:0000256" key="20">
    <source>
        <dbReference type="SAM" id="MobiDB-lite"/>
    </source>
</evidence>
<dbReference type="PANTHER" id="PTHR12305:SF81">
    <property type="entry name" value="PHOSPHATIDYLINOSITOL 3,4,5-TRISPHOSPHATE 3-PHOSPHATASE AND DUAL-SPECIFICITY PROTEIN PHOSPHATASE PTEN"/>
    <property type="match status" value="1"/>
</dbReference>
<feature type="region of interest" description="Disordered" evidence="20">
    <location>
        <begin position="420"/>
        <end position="465"/>
    </location>
</feature>
<keyword evidence="25" id="KW-1185">Reference proteome</keyword>
<comment type="catalytic activity">
    <reaction evidence="14">
        <text>a 1,2-diacyl-sn-glycero-3-phospho-(1D-myo-inositol-3,4,5-trisphosphate) + H2O = a 1,2-diacyl-sn-glycero-3-phospho-(1D-myo-inositol-4,5-bisphosphate) + phosphate</text>
        <dbReference type="Rhea" id="RHEA:25017"/>
        <dbReference type="ChEBI" id="CHEBI:15377"/>
        <dbReference type="ChEBI" id="CHEBI:43474"/>
        <dbReference type="ChEBI" id="CHEBI:57836"/>
        <dbReference type="ChEBI" id="CHEBI:58456"/>
        <dbReference type="EC" id="3.1.3.67"/>
    </reaction>
    <physiologicalReaction direction="left-to-right" evidence="14">
        <dbReference type="Rhea" id="RHEA:25018"/>
    </physiologicalReaction>
</comment>
<feature type="region of interest" description="Disordered" evidence="20">
    <location>
        <begin position="292"/>
        <end position="370"/>
    </location>
</feature>
<dbReference type="GO" id="GO:0046856">
    <property type="term" value="P:phosphatidylinositol dephosphorylation"/>
    <property type="evidence" value="ECO:0007669"/>
    <property type="project" value="TreeGrafter"/>
</dbReference>
<evidence type="ECO:0000256" key="19">
    <source>
        <dbReference type="ARBA" id="ARBA00051341"/>
    </source>
</evidence>
<feature type="domain" description="Phosphatase tensin-type" evidence="22">
    <location>
        <begin position="14"/>
        <end position="189"/>
    </location>
</feature>
<dbReference type="InterPro" id="IPR029023">
    <property type="entry name" value="Tensin_phosphatase"/>
</dbReference>
<comment type="catalytic activity">
    <reaction evidence="11">
        <text>1,2-dioctanoyl-sn-glycero-3-phospho-(1D-myo-inositol-3,4,5-trisphosphate) + H2O = 1,2-dioctanoyl-sn-glycero-3-phospho-(1D-myo-inositol-4,5-bisphosphate) + phosphate</text>
        <dbReference type="Rhea" id="RHEA:43552"/>
        <dbReference type="ChEBI" id="CHEBI:15377"/>
        <dbReference type="ChEBI" id="CHEBI:43474"/>
        <dbReference type="ChEBI" id="CHEBI:83416"/>
        <dbReference type="ChEBI" id="CHEBI:83419"/>
    </reaction>
    <physiologicalReaction direction="left-to-right" evidence="11">
        <dbReference type="Rhea" id="RHEA:43553"/>
    </physiologicalReaction>
</comment>
<dbReference type="GO" id="GO:0042995">
    <property type="term" value="C:cell projection"/>
    <property type="evidence" value="ECO:0007669"/>
    <property type="project" value="TreeGrafter"/>
</dbReference>
<evidence type="ECO:0000256" key="14">
    <source>
        <dbReference type="ARBA" id="ARBA00043760"/>
    </source>
</evidence>
<dbReference type="PROSITE" id="PS51181">
    <property type="entry name" value="PPASE_TENSIN"/>
    <property type="match status" value="1"/>
</dbReference>
<dbReference type="Gene3D" id="2.60.40.1110">
    <property type="match status" value="1"/>
</dbReference>
<dbReference type="GO" id="GO:0051896">
    <property type="term" value="P:regulation of phosphatidylinositol 3-kinase/protein kinase B signal transduction"/>
    <property type="evidence" value="ECO:0007669"/>
    <property type="project" value="TreeGrafter"/>
</dbReference>
<keyword evidence="9" id="KW-0443">Lipid metabolism</keyword>
<dbReference type="EC" id="3.1.3.48" evidence="4"/>
<evidence type="ECO:0000256" key="13">
    <source>
        <dbReference type="ARBA" id="ARBA00043734"/>
    </source>
</evidence>
<comment type="catalytic activity">
    <reaction evidence="18">
        <text>O-phospho-L-threonyl-[protein] + H2O = L-threonyl-[protein] + phosphate</text>
        <dbReference type="Rhea" id="RHEA:47004"/>
        <dbReference type="Rhea" id="RHEA-COMP:11060"/>
        <dbReference type="Rhea" id="RHEA-COMP:11605"/>
        <dbReference type="ChEBI" id="CHEBI:15377"/>
        <dbReference type="ChEBI" id="CHEBI:30013"/>
        <dbReference type="ChEBI" id="CHEBI:43474"/>
        <dbReference type="ChEBI" id="CHEBI:61977"/>
        <dbReference type="EC" id="3.1.3.16"/>
    </reaction>
    <physiologicalReaction direction="left-to-right" evidence="18">
        <dbReference type="Rhea" id="RHEA:47005"/>
    </physiologicalReaction>
</comment>
<dbReference type="InterPro" id="IPR016130">
    <property type="entry name" value="Tyr_Pase_AS"/>
</dbReference>
<dbReference type="SMART" id="SM01326">
    <property type="entry name" value="PTEN_C2"/>
    <property type="match status" value="1"/>
</dbReference>
<evidence type="ECO:0000256" key="1">
    <source>
        <dbReference type="ARBA" id="ARBA00004496"/>
    </source>
</evidence>
<dbReference type="InterPro" id="IPR035892">
    <property type="entry name" value="C2_domain_sf"/>
</dbReference>
<dbReference type="GO" id="GO:0005829">
    <property type="term" value="C:cytosol"/>
    <property type="evidence" value="ECO:0007669"/>
    <property type="project" value="TreeGrafter"/>
</dbReference>
<comment type="catalytic activity">
    <reaction evidence="13">
        <text>1D-myo-inositol 1,3,4,5-tetrakisphosphate + H2O = 1D-myo-inositol 1,4,5-trisphosphate + phosphate</text>
        <dbReference type="Rhea" id="RHEA:77155"/>
        <dbReference type="ChEBI" id="CHEBI:15377"/>
        <dbReference type="ChEBI" id="CHEBI:43474"/>
        <dbReference type="ChEBI" id="CHEBI:57895"/>
        <dbReference type="ChEBI" id="CHEBI:203600"/>
    </reaction>
    <physiologicalReaction direction="left-to-right" evidence="13">
        <dbReference type="Rhea" id="RHEA:77156"/>
    </physiologicalReaction>
</comment>
<comment type="similarity">
    <text evidence="2">Belongs to the PTEN phosphatase protein family.</text>
</comment>
<dbReference type="SUPFAM" id="SSF49562">
    <property type="entry name" value="C2 domain (Calcium/lipid-binding domain, CaLB)"/>
    <property type="match status" value="1"/>
</dbReference>
<dbReference type="SUPFAM" id="SSF52799">
    <property type="entry name" value="(Phosphotyrosine protein) phosphatases II"/>
    <property type="match status" value="1"/>
</dbReference>
<evidence type="ECO:0000256" key="15">
    <source>
        <dbReference type="ARBA" id="ARBA00043762"/>
    </source>
</evidence>
<proteinExistence type="inferred from homology"/>
<dbReference type="EC" id="3.1.3.16" evidence="5"/>
<dbReference type="EnsemblMetazoa" id="XM_022794310">
    <property type="protein sequence ID" value="XP_022650045"/>
    <property type="gene ID" value="LOC111245665"/>
</dbReference>
<keyword evidence="7" id="KW-0378">Hydrolase</keyword>
<dbReference type="GO" id="GO:0016314">
    <property type="term" value="F:phosphatidylinositol-3,4,5-trisphosphate 3-phosphatase activity"/>
    <property type="evidence" value="ECO:0007669"/>
    <property type="project" value="UniProtKB-EC"/>
</dbReference>
<evidence type="ECO:0000256" key="2">
    <source>
        <dbReference type="ARBA" id="ARBA00007881"/>
    </source>
</evidence>
<dbReference type="Pfam" id="PF22785">
    <property type="entry name" value="Tc-R-P"/>
    <property type="match status" value="1"/>
</dbReference>
<organism evidence="24 25">
    <name type="scientific">Varroa destructor</name>
    <name type="common">Honeybee mite</name>
    <dbReference type="NCBI Taxonomy" id="109461"/>
    <lineage>
        <taxon>Eukaryota</taxon>
        <taxon>Metazoa</taxon>
        <taxon>Ecdysozoa</taxon>
        <taxon>Arthropoda</taxon>
        <taxon>Chelicerata</taxon>
        <taxon>Arachnida</taxon>
        <taxon>Acari</taxon>
        <taxon>Parasitiformes</taxon>
        <taxon>Mesostigmata</taxon>
        <taxon>Gamasina</taxon>
        <taxon>Dermanyssoidea</taxon>
        <taxon>Varroidae</taxon>
        <taxon>Varroa</taxon>
    </lineage>
</organism>
<feature type="domain" description="C2 tensin-type" evidence="23">
    <location>
        <begin position="194"/>
        <end position="416"/>
    </location>
</feature>
<sequence>MTDHLRAAVSRNKKRFIYDGFNLDLSYIEPNIVAMGYPANNFEGIYRNQMEQVAKFLDQFHKDHYKIYNLCKERKRCHYPTDKFSGDVCNAYSFGDHEPPPIDKIEPFCQDVHEWLSSHEKNMVAIHCKAGKGRTGVMICCYLLHCGRFATAEEALNHYAEERTSDGKGVTIPSQRRYVEYYARIKACSLKCKTTRLRLRAVTVENLQINSKGSSMVFCVSCGNRKKSVIMGETRNRGARWHFEIPEPIEVYGDVKIEFCLNKILPVVKEKMFSMCFNTFFIKNYDGADSRGTMGSPAPPPGPGVDQGGSADSASGGPASGSQTASMSFSDGPVSAPLEESCVSHENGQQQRPYSEPAGEEQTGGGGSWLEGHTGSVVSLEGRYLVLSLNKYQLDKACKNRDFPETAVIRLTFDANIREPLESGNGNGAESVTGSASGSEEHRSEEGSPDEDESSDEEDASCVRM</sequence>
<dbReference type="GO" id="GO:0048870">
    <property type="term" value="P:cell motility"/>
    <property type="evidence" value="ECO:0007669"/>
    <property type="project" value="TreeGrafter"/>
</dbReference>
<comment type="catalytic activity">
    <reaction evidence="17">
        <text>O-phospho-L-seryl-[protein] + H2O = L-seryl-[protein] + phosphate</text>
        <dbReference type="Rhea" id="RHEA:20629"/>
        <dbReference type="Rhea" id="RHEA-COMP:9863"/>
        <dbReference type="Rhea" id="RHEA-COMP:11604"/>
        <dbReference type="ChEBI" id="CHEBI:15377"/>
        <dbReference type="ChEBI" id="CHEBI:29999"/>
        <dbReference type="ChEBI" id="CHEBI:43474"/>
        <dbReference type="ChEBI" id="CHEBI:83421"/>
        <dbReference type="EC" id="3.1.3.16"/>
    </reaction>
    <physiologicalReaction direction="left-to-right" evidence="17">
        <dbReference type="Rhea" id="RHEA:20630"/>
    </physiologicalReaction>
</comment>
<dbReference type="InterPro" id="IPR045101">
    <property type="entry name" value="PTP_PTEN"/>
</dbReference>
<evidence type="ECO:0000256" key="17">
    <source>
        <dbReference type="ARBA" id="ARBA00047986"/>
    </source>
</evidence>
<evidence type="ECO:0000256" key="12">
    <source>
        <dbReference type="ARBA" id="ARBA00034338"/>
    </source>
</evidence>
<protein>
    <recommendedName>
        <fullName evidence="12">Phosphatidylinositol 3,4,5-trisphosphate 3-phosphatase and dual-specificity protein phosphatase PTEN</fullName>
        <ecNumber evidence="5">3.1.3.16</ecNumber>
        <ecNumber evidence="4">3.1.3.48</ecNumber>
        <ecNumber evidence="3">3.1.3.67</ecNumber>
    </recommendedName>
    <alternativeName>
        <fullName evidence="16">Inositol polyphosphate 3-phosphatase</fullName>
    </alternativeName>
</protein>
<evidence type="ECO:0000256" key="10">
    <source>
        <dbReference type="ARBA" id="ARBA00034256"/>
    </source>
</evidence>
<comment type="catalytic activity">
    <reaction evidence="19">
        <text>O-phospho-L-tyrosyl-[protein] + H2O = L-tyrosyl-[protein] + phosphate</text>
        <dbReference type="Rhea" id="RHEA:10684"/>
        <dbReference type="Rhea" id="RHEA-COMP:10136"/>
        <dbReference type="Rhea" id="RHEA-COMP:20101"/>
        <dbReference type="ChEBI" id="CHEBI:15377"/>
        <dbReference type="ChEBI" id="CHEBI:43474"/>
        <dbReference type="ChEBI" id="CHEBI:46858"/>
        <dbReference type="ChEBI" id="CHEBI:61978"/>
        <dbReference type="EC" id="3.1.3.48"/>
    </reaction>
    <physiologicalReaction direction="left-to-right" evidence="19">
        <dbReference type="Rhea" id="RHEA:10685"/>
    </physiologicalReaction>
</comment>
<dbReference type="InterPro" id="IPR014020">
    <property type="entry name" value="Tensin_C2-dom"/>
</dbReference>
<comment type="catalytic activity">
    <reaction evidence="15">
        <text>1D-myo-inositol 1,3,4,5,6-pentakisphosphate + H2O = 1D-myo-inositol 1,4,5,6-tetrakisphosphate + phosphate</text>
        <dbReference type="Rhea" id="RHEA:77143"/>
        <dbReference type="ChEBI" id="CHEBI:15377"/>
        <dbReference type="ChEBI" id="CHEBI:43474"/>
        <dbReference type="ChEBI" id="CHEBI:57627"/>
        <dbReference type="ChEBI" id="CHEBI:57733"/>
    </reaction>
    <physiologicalReaction direction="left-to-right" evidence="15">
        <dbReference type="Rhea" id="RHEA:77144"/>
    </physiologicalReaction>
</comment>
<dbReference type="GeneID" id="111245665"/>
<dbReference type="RefSeq" id="XP_022650045.1">
    <property type="nucleotide sequence ID" value="XM_022794310.1"/>
</dbReference>
<dbReference type="PROSITE" id="PS00383">
    <property type="entry name" value="TYR_PHOSPHATASE_1"/>
    <property type="match status" value="1"/>
</dbReference>
<evidence type="ECO:0000313" key="24">
    <source>
        <dbReference type="EnsemblMetazoa" id="XP_022650045"/>
    </source>
</evidence>
<evidence type="ECO:0000256" key="4">
    <source>
        <dbReference type="ARBA" id="ARBA00013064"/>
    </source>
</evidence>
<dbReference type="FunFam" id="3.90.190.10:FF:000029">
    <property type="entry name" value="Phosphatidylinositol 3,4,5-trisphosphate 3-phosphatase and dual-specificity protein phosphatase PTEN"/>
    <property type="match status" value="1"/>
</dbReference>
<dbReference type="CDD" id="cd14509">
    <property type="entry name" value="PTP_PTEN"/>
    <property type="match status" value="1"/>
</dbReference>
<dbReference type="InterPro" id="IPR000387">
    <property type="entry name" value="Tyr_Pase_dom"/>
</dbReference>
<dbReference type="FunCoup" id="A0A7M7JCI0">
    <property type="interactions" value="1820"/>
</dbReference>
<evidence type="ECO:0000256" key="6">
    <source>
        <dbReference type="ARBA" id="ARBA00022490"/>
    </source>
</evidence>
<evidence type="ECO:0000259" key="22">
    <source>
        <dbReference type="PROSITE" id="PS51181"/>
    </source>
</evidence>
<evidence type="ECO:0000259" key="23">
    <source>
        <dbReference type="PROSITE" id="PS51182"/>
    </source>
</evidence>
<feature type="compositionally biased region" description="Low complexity" evidence="20">
    <location>
        <begin position="308"/>
        <end position="326"/>
    </location>
</feature>
<accession>A0A7M7JCI0</accession>
<evidence type="ECO:0000256" key="7">
    <source>
        <dbReference type="ARBA" id="ARBA00022801"/>
    </source>
</evidence>
<dbReference type="Pfam" id="PF10409">
    <property type="entry name" value="PTEN_C2"/>
    <property type="match status" value="1"/>
</dbReference>
<dbReference type="GO" id="GO:0005634">
    <property type="term" value="C:nucleus"/>
    <property type="evidence" value="ECO:0007669"/>
    <property type="project" value="TreeGrafter"/>
</dbReference>
<dbReference type="AlphaFoldDB" id="A0A7M7JCI0"/>
<keyword evidence="6" id="KW-0963">Cytoplasm</keyword>
<dbReference type="InterPro" id="IPR029021">
    <property type="entry name" value="Prot-tyrosine_phosphatase-like"/>
</dbReference>
<dbReference type="PROSITE" id="PS51182">
    <property type="entry name" value="C2_TENSIN"/>
    <property type="match status" value="1"/>
</dbReference>
<dbReference type="PROSITE" id="PS50056">
    <property type="entry name" value="TYR_PHOSPHATASE_2"/>
    <property type="match status" value="1"/>
</dbReference>
<evidence type="ECO:0000256" key="8">
    <source>
        <dbReference type="ARBA" id="ARBA00022912"/>
    </source>
</evidence>
<evidence type="ECO:0000259" key="21">
    <source>
        <dbReference type="PROSITE" id="PS50056"/>
    </source>
</evidence>
<evidence type="ECO:0000313" key="25">
    <source>
        <dbReference type="Proteomes" id="UP000594260"/>
    </source>
</evidence>
<dbReference type="Gene3D" id="3.90.190.10">
    <property type="entry name" value="Protein tyrosine phosphatase superfamily"/>
    <property type="match status" value="1"/>
</dbReference>
<comment type="catalytic activity">
    <reaction evidence="10">
        <text>1,2-dihexadecanoyl-sn-glycero-3-phospho-(1D-myo-inositol-3,4,5-trisphosphate) + H2O = 1,2-dihexadecanoyl-sn-glycero-3-phospho-(1D-myo-inositol-4,5-bisphosphate) + phosphate</text>
        <dbReference type="Rhea" id="RHEA:43560"/>
        <dbReference type="ChEBI" id="CHEBI:15377"/>
        <dbReference type="ChEBI" id="CHEBI:43474"/>
        <dbReference type="ChEBI" id="CHEBI:83420"/>
        <dbReference type="ChEBI" id="CHEBI:83423"/>
    </reaction>
    <physiologicalReaction direction="left-to-right" evidence="10">
        <dbReference type="Rhea" id="RHEA:43561"/>
    </physiologicalReaction>
</comment>
<evidence type="ECO:0000256" key="3">
    <source>
        <dbReference type="ARBA" id="ARBA00013015"/>
    </source>
</evidence>